<sequence>MDAKECASFDVVDDRTEIVPIDALSVSDSPRINGRNEEHAHVLAGIGDELPAIVVHRQTMRVIDGAHRLKAAVLRGERTIKVRYFDGTADDAFVLAVKMNVSHGLPLSLADRKAAAERIFESHPHWSDRAIASAVGLAAGTVAAMRRELAHEVLPVTTRIGRDGRTRPVDGAASRERAADILAGKPDATLREISEGAGVSLNTARDVRNRVHRGDDPLLPTQRRARLTESRPDDAFDLEALLKVLRQDPILRFSEKGRVLLRLLDSHAVVARSWPELIDTVPSHWVEAVAEVANDCSQAWRQFAEHVRNRRPDLVRKVPRG</sequence>
<reference evidence="2 3" key="1">
    <citation type="submission" date="2020-01" db="EMBL/GenBank/DDBJ databases">
        <title>Kibdelosporangium persica a novel Actinomycetes from a hot desert in Iran.</title>
        <authorList>
            <person name="Safaei N."/>
            <person name="Zaburannyi N."/>
            <person name="Mueller R."/>
            <person name="Wink J."/>
        </authorList>
    </citation>
    <scope>NUCLEOTIDE SEQUENCE [LARGE SCALE GENOMIC DNA]</scope>
    <source>
        <strain evidence="2 3">4NS15</strain>
    </source>
</reference>
<dbReference type="Proteomes" id="UP000763557">
    <property type="component" value="Unassembled WGS sequence"/>
</dbReference>
<evidence type="ECO:0000259" key="1">
    <source>
        <dbReference type="SMART" id="SM00470"/>
    </source>
</evidence>
<name>A0ABX2F1F4_9PSEU</name>
<proteinExistence type="predicted"/>
<protein>
    <submittedName>
        <fullName evidence="2">Streptomycin biosynthesis operon regulator</fullName>
    </submittedName>
</protein>
<gene>
    <name evidence="2" type="ORF">GC106_19140</name>
</gene>
<dbReference type="SUPFAM" id="SSF110849">
    <property type="entry name" value="ParB/Sulfiredoxin"/>
    <property type="match status" value="1"/>
</dbReference>
<feature type="domain" description="ParB-like N-terminal" evidence="1">
    <location>
        <begin position="17"/>
        <end position="101"/>
    </location>
</feature>
<organism evidence="2 3">
    <name type="scientific">Kibdelosporangium persicum</name>
    <dbReference type="NCBI Taxonomy" id="2698649"/>
    <lineage>
        <taxon>Bacteria</taxon>
        <taxon>Bacillati</taxon>
        <taxon>Actinomycetota</taxon>
        <taxon>Actinomycetes</taxon>
        <taxon>Pseudonocardiales</taxon>
        <taxon>Pseudonocardiaceae</taxon>
        <taxon>Kibdelosporangium</taxon>
    </lineage>
</organism>
<dbReference type="SMART" id="SM00470">
    <property type="entry name" value="ParB"/>
    <property type="match status" value="1"/>
</dbReference>
<accession>A0ABX2F1F4</accession>
<comment type="caution">
    <text evidence="2">The sequence shown here is derived from an EMBL/GenBank/DDBJ whole genome shotgun (WGS) entry which is preliminary data.</text>
</comment>
<dbReference type="EMBL" id="JAAATY010000004">
    <property type="protein sequence ID" value="NRN64708.1"/>
    <property type="molecule type" value="Genomic_DNA"/>
</dbReference>
<dbReference type="RefSeq" id="WP_173127296.1">
    <property type="nucleotide sequence ID" value="NZ_CBCSGW010000015.1"/>
</dbReference>
<dbReference type="InterPro" id="IPR003115">
    <property type="entry name" value="ParB_N"/>
</dbReference>
<evidence type="ECO:0000313" key="3">
    <source>
        <dbReference type="Proteomes" id="UP000763557"/>
    </source>
</evidence>
<keyword evidence="3" id="KW-1185">Reference proteome</keyword>
<evidence type="ECO:0000313" key="2">
    <source>
        <dbReference type="EMBL" id="NRN64708.1"/>
    </source>
</evidence>
<dbReference type="InterPro" id="IPR036086">
    <property type="entry name" value="ParB/Sulfiredoxin_sf"/>
</dbReference>